<proteinExistence type="predicted"/>
<dbReference type="AlphaFoldDB" id="A0A3M6SAG1"/>
<keyword evidence="1" id="KW-1133">Transmembrane helix</keyword>
<dbReference type="RefSeq" id="WP_124216624.1">
    <property type="nucleotide sequence ID" value="NZ_PTLS01000053.1"/>
</dbReference>
<organism evidence="2 3">
    <name type="scientific">Limosilactobacillus reuteri</name>
    <name type="common">Lactobacillus reuteri</name>
    <dbReference type="NCBI Taxonomy" id="1598"/>
    <lineage>
        <taxon>Bacteria</taxon>
        <taxon>Bacillati</taxon>
        <taxon>Bacillota</taxon>
        <taxon>Bacilli</taxon>
        <taxon>Lactobacillales</taxon>
        <taxon>Lactobacillaceae</taxon>
        <taxon>Limosilactobacillus</taxon>
    </lineage>
</organism>
<keyword evidence="1" id="KW-0472">Membrane</keyword>
<feature type="transmembrane region" description="Helical" evidence="1">
    <location>
        <begin position="36"/>
        <end position="56"/>
    </location>
</feature>
<feature type="transmembrane region" description="Helical" evidence="1">
    <location>
        <begin position="7"/>
        <end position="30"/>
    </location>
</feature>
<sequence>MNEKIKYIGFGLIGALIGNGMVFVFVSFFSNKYGTLADWMGGLGTIAAFLAVFWQVKKEAEIQRAMNIENQRPRFATRLIDDNNIPSKNTIILGKNDNTSEIVNAKNNNTVMKKLLMLKNISKNNIYSITVKTEYLKKNGETWENSFENLEYTGVRPYENIVIATDFKFLDEKTEYRGMVIKFVSSANEIGFMEADKTDSSPKYYYVRLSNHNISANGEDTIIDINSDKYQELNKEMDTNTVHDYRIL</sequence>
<protein>
    <submittedName>
        <fullName evidence="2">Uncharacterized protein</fullName>
    </submittedName>
</protein>
<evidence type="ECO:0000313" key="2">
    <source>
        <dbReference type="EMBL" id="RMX24420.1"/>
    </source>
</evidence>
<evidence type="ECO:0000313" key="3">
    <source>
        <dbReference type="Proteomes" id="UP000276940"/>
    </source>
</evidence>
<keyword evidence="1" id="KW-0812">Transmembrane</keyword>
<evidence type="ECO:0000256" key="1">
    <source>
        <dbReference type="SAM" id="Phobius"/>
    </source>
</evidence>
<reference evidence="2 3" key="1">
    <citation type="journal article" date="2018" name="J Appl Environ Microbiol">
        <title>The gut symbionts Lactobacillus reuteri R2lc and 2010 encode a polyketide synthase cluster that activates the mammalian aryl-hydrocarbon receptor.</title>
        <authorList>
            <person name="Ozcam M."/>
            <person name="Roos S."/>
            <person name="Van Pijkeren J.P."/>
        </authorList>
    </citation>
    <scope>NUCLEOTIDE SEQUENCE [LARGE SCALE GENOMIC DNA]</scope>
    <source>
        <strain evidence="2 3">R2lc</strain>
    </source>
</reference>
<accession>A0A3M6SAG1</accession>
<name>A0A3M6SAG1_LIMRT</name>
<comment type="caution">
    <text evidence="2">The sequence shown here is derived from an EMBL/GenBank/DDBJ whole genome shotgun (WGS) entry which is preliminary data.</text>
</comment>
<dbReference type="Proteomes" id="UP000276940">
    <property type="component" value="Unassembled WGS sequence"/>
</dbReference>
<dbReference type="EMBL" id="PTLS01000053">
    <property type="protein sequence ID" value="RMX24420.1"/>
    <property type="molecule type" value="Genomic_DNA"/>
</dbReference>
<gene>
    <name evidence="2" type="ORF">C5O77_10210</name>
</gene>